<dbReference type="Pfam" id="PF26215">
    <property type="entry name" value="HTH_animal"/>
    <property type="match status" value="1"/>
</dbReference>
<gene>
    <name evidence="2" type="ORF">LAZ67_16000957</name>
</gene>
<dbReference type="InterPro" id="IPR058912">
    <property type="entry name" value="HTH_animal"/>
</dbReference>
<proteinExistence type="predicted"/>
<evidence type="ECO:0000313" key="2">
    <source>
        <dbReference type="EMBL" id="UYV78319.1"/>
    </source>
</evidence>
<dbReference type="EMBL" id="CP092878">
    <property type="protein sequence ID" value="UYV78319.1"/>
    <property type="molecule type" value="Genomic_DNA"/>
</dbReference>
<dbReference type="PANTHER" id="PTHR21301">
    <property type="entry name" value="REVERSE TRANSCRIPTASE"/>
    <property type="match status" value="1"/>
</dbReference>
<accession>A0ABY6LC62</accession>
<protein>
    <recommendedName>
        <fullName evidence="1">Helix-turn-helix domain-containing protein</fullName>
    </recommendedName>
</protein>
<feature type="domain" description="Helix-turn-helix" evidence="1">
    <location>
        <begin position="224"/>
        <end position="283"/>
    </location>
</feature>
<dbReference type="Proteomes" id="UP001235939">
    <property type="component" value="Chromosome 16"/>
</dbReference>
<reference evidence="2 3" key="1">
    <citation type="submission" date="2022-01" db="EMBL/GenBank/DDBJ databases">
        <title>A chromosomal length assembly of Cordylochernes scorpioides.</title>
        <authorList>
            <person name="Zeh D."/>
            <person name="Zeh J."/>
        </authorList>
    </citation>
    <scope>NUCLEOTIDE SEQUENCE [LARGE SCALE GENOMIC DNA]</scope>
    <source>
        <strain evidence="2">IN4F17</strain>
        <tissue evidence="2">Whole Body</tissue>
    </source>
</reference>
<dbReference type="PANTHER" id="PTHR21301:SF10">
    <property type="entry name" value="REVERSE TRANSCRIPTASE DOMAIN-CONTAINING PROTEIN"/>
    <property type="match status" value="1"/>
</dbReference>
<evidence type="ECO:0000313" key="3">
    <source>
        <dbReference type="Proteomes" id="UP001235939"/>
    </source>
</evidence>
<organism evidence="2 3">
    <name type="scientific">Cordylochernes scorpioides</name>
    <dbReference type="NCBI Taxonomy" id="51811"/>
    <lineage>
        <taxon>Eukaryota</taxon>
        <taxon>Metazoa</taxon>
        <taxon>Ecdysozoa</taxon>
        <taxon>Arthropoda</taxon>
        <taxon>Chelicerata</taxon>
        <taxon>Arachnida</taxon>
        <taxon>Pseudoscorpiones</taxon>
        <taxon>Cheliferoidea</taxon>
        <taxon>Chernetidae</taxon>
        <taxon>Cordylochernes</taxon>
    </lineage>
</organism>
<sequence length="434" mass="50515">MAIFRYSFHFGLVRRRTLSPVAARRIKDVSNVRYQNLANSRPDRSSPTARPDQELKAALNLDRSLPFGEFMFGTCLMIMSKNLSRRVYYRVFLSEHNYPNNTISRLISLIRISLDNSIFNFNQAYFKQTKGTPMGSPLSFPLSEIVMRHIDKHIHRYIDDIFAIVKTSSLDNIFSTLNNLYQDICFTVEIETNNTLAFLDILITKIDNRYTTSVYYKPSFFPSYIHFSSYCPLSHKINTVKTLTKHIFTHCTTEISKQQETNTILSHLLSLDYPKNFILRHFHNPLQTASLNISNYLKNFGIRTFYSNTPNSGTLLRNSITKNSFPLKPIHFNNAVYSLKCNNCSSLYIGETGRHIKDRIDEHIRNIRNNDPRSLIAQHISNTGHTFNTIEPRSHFSNIQHKYKRLVVEALLSLKYNSINRHIDISELYNEIFT</sequence>
<keyword evidence="3" id="KW-1185">Reference proteome</keyword>
<name>A0ABY6LC62_9ARAC</name>
<evidence type="ECO:0000259" key="1">
    <source>
        <dbReference type="Pfam" id="PF26215"/>
    </source>
</evidence>